<evidence type="ECO:0000313" key="2">
    <source>
        <dbReference type="WBParaSite" id="Hba_05946"/>
    </source>
</evidence>
<keyword evidence="1" id="KW-1185">Reference proteome</keyword>
<proteinExistence type="predicted"/>
<organism evidence="1 2">
    <name type="scientific">Heterorhabditis bacteriophora</name>
    <name type="common">Entomopathogenic nematode worm</name>
    <dbReference type="NCBI Taxonomy" id="37862"/>
    <lineage>
        <taxon>Eukaryota</taxon>
        <taxon>Metazoa</taxon>
        <taxon>Ecdysozoa</taxon>
        <taxon>Nematoda</taxon>
        <taxon>Chromadorea</taxon>
        <taxon>Rhabditida</taxon>
        <taxon>Rhabditina</taxon>
        <taxon>Rhabditomorpha</taxon>
        <taxon>Strongyloidea</taxon>
        <taxon>Heterorhabditidae</taxon>
        <taxon>Heterorhabditis</taxon>
    </lineage>
</organism>
<dbReference type="AlphaFoldDB" id="A0A1I7WLC9"/>
<dbReference type="Proteomes" id="UP000095283">
    <property type="component" value="Unplaced"/>
</dbReference>
<dbReference type="WBParaSite" id="Hba_05946">
    <property type="protein sequence ID" value="Hba_05946"/>
    <property type="gene ID" value="Hba_05946"/>
</dbReference>
<accession>A0A1I7WLC9</accession>
<protein>
    <submittedName>
        <fullName evidence="2">Uncharacterized protein</fullName>
    </submittedName>
</protein>
<name>A0A1I7WLC9_HETBA</name>
<sequence>MNDIITGTTVPRTRNTTKGLMGIPLPYSAFPKNGYSPYRWKPKIRRSRASTAQGEWNSFPHLIHPQFRGIIRPLF</sequence>
<evidence type="ECO:0000313" key="1">
    <source>
        <dbReference type="Proteomes" id="UP000095283"/>
    </source>
</evidence>
<reference evidence="2" key="1">
    <citation type="submission" date="2016-11" db="UniProtKB">
        <authorList>
            <consortium name="WormBaseParasite"/>
        </authorList>
    </citation>
    <scope>IDENTIFICATION</scope>
</reference>